<name>A0ABV6DQV8_9BACL</name>
<gene>
    <name evidence="1" type="ORF">ACFFK0_21830</name>
</gene>
<dbReference type="RefSeq" id="WP_377472495.1">
    <property type="nucleotide sequence ID" value="NZ_JBHLWN010000080.1"/>
</dbReference>
<accession>A0ABV6DQV8</accession>
<proteinExistence type="predicted"/>
<organism evidence="1 2">
    <name type="scientific">Paenibacillus chartarius</name>
    <dbReference type="NCBI Taxonomy" id="747481"/>
    <lineage>
        <taxon>Bacteria</taxon>
        <taxon>Bacillati</taxon>
        <taxon>Bacillota</taxon>
        <taxon>Bacilli</taxon>
        <taxon>Bacillales</taxon>
        <taxon>Paenibacillaceae</taxon>
        <taxon>Paenibacillus</taxon>
    </lineage>
</organism>
<sequence length="266" mass="31431">MSLDALRTFVESGRYCELDRNKKQLAILRDIIKGHQSKIGVKRMEWAEQGVVGIFEGYRIYDYDMAGLKTILADLGLLPLICQVEWSVLSEVEQELMKSWVVSQPISIRITVKKDQKRDKEALNNIFEERISKLELTQLVNEWKIKKMENDLLTDQWKRLRQNLQAQLPAPSSYRFDFGTVSCYTTDPLISCVNLYNQLGEEVVMKYGQVDLSLLPVYMAKGFFSKNDIKRYRKVTDMRLKYTLMQIHTEQRRREFYLEYLRRLSM</sequence>
<evidence type="ECO:0000313" key="2">
    <source>
        <dbReference type="Proteomes" id="UP001589776"/>
    </source>
</evidence>
<protein>
    <submittedName>
        <fullName evidence="1">Uncharacterized protein</fullName>
    </submittedName>
</protein>
<keyword evidence="2" id="KW-1185">Reference proteome</keyword>
<comment type="caution">
    <text evidence="1">The sequence shown here is derived from an EMBL/GenBank/DDBJ whole genome shotgun (WGS) entry which is preliminary data.</text>
</comment>
<dbReference type="EMBL" id="JBHLWN010000080">
    <property type="protein sequence ID" value="MFC0215039.1"/>
    <property type="molecule type" value="Genomic_DNA"/>
</dbReference>
<reference evidence="1 2" key="1">
    <citation type="submission" date="2024-09" db="EMBL/GenBank/DDBJ databases">
        <authorList>
            <person name="Sun Q."/>
            <person name="Mori K."/>
        </authorList>
    </citation>
    <scope>NUCLEOTIDE SEQUENCE [LARGE SCALE GENOMIC DNA]</scope>
    <source>
        <strain evidence="1 2">CCM 7759</strain>
    </source>
</reference>
<evidence type="ECO:0000313" key="1">
    <source>
        <dbReference type="EMBL" id="MFC0215039.1"/>
    </source>
</evidence>
<dbReference type="Proteomes" id="UP001589776">
    <property type="component" value="Unassembled WGS sequence"/>
</dbReference>